<dbReference type="Gene3D" id="3.40.50.300">
    <property type="entry name" value="P-loop containing nucleotide triphosphate hydrolases"/>
    <property type="match status" value="1"/>
</dbReference>
<name>A0A9P9AHM7_9HYPO</name>
<dbReference type="InterPro" id="IPR056884">
    <property type="entry name" value="NPHP3-like_N"/>
</dbReference>
<keyword evidence="1" id="KW-0677">Repeat</keyword>
<evidence type="ECO:0008006" key="6">
    <source>
        <dbReference type="Google" id="ProtNLM"/>
    </source>
</evidence>
<evidence type="ECO:0000259" key="2">
    <source>
        <dbReference type="Pfam" id="PF24809"/>
    </source>
</evidence>
<dbReference type="InterPro" id="IPR056125">
    <property type="entry name" value="DUF7708"/>
</dbReference>
<sequence>MPLAARVSLGAQKIIREAFEDLERALSTSDRVSLKDTTLDDVREAARLVENELAARQSLRNMRRLEPLFAGLGYYSKTIEVLCNGTPYMPWIWAPIKLILKISSDHIEAFEKIIKAYSQIAEPLQRFRYIDRAFSKDKDVQQTLAIFYSDILKFHKEAYQFVRRSNLKAHEELVDKTANAVNISEAREMRQTLQTMRQENLDKLAKEEVEQTANQYLAIVGCLKADESTQLKIFDAIASEAHINPGTCDWVLKQREIQAWMTCHHSSTFLLLHGRPGSGKSVLATQIVKFLQSSKQSLVVSHFCTYSYDESTDYDKILRSILIQLIKSDIDLVAHIYDALVLKKKAPHSKLLEEMIRHAVSASSPTPSLTRYTHVIIDGLDECDQATQSRVVKMMDRVVTAASSSSSTVCKVLLSSRVSRVVAKKARQTRIVSLSDEKESLEKAIEKYASQRLSLLQPQFSQLRISNDDLKRLSLRIAKKAEGMFLWARLVLDYLASNMFLQRDEILSAAEALPQVLQEFYEKILTRITSHFDDRSFERMKSIFGWVAFAKRPLRKAEFRSALAFSSGDPDVDELAPQYLFENYLRSANSIMLIDQSACCSSHRLTIAACLVSGLRVLTPTYPKHHRQLRVLRGIHGFHSYATEYWADSVLDNFEIGMASETSSSFFRLCNELSTTFRPISGTSPDETGEPASVLDQRLAKLQHHDGMLYAVTKGILVERRLLTTVNHSLNQQPSDDGTEMTQVTSLTCLLKNYQRTIQQLLSLRSCPGASLQELARFKQDFRTCAFTCRLLSCPHATVGFEDQHLRLAHERLHRKIICHFQGCQYPPFSSIGALKQHQNTCHNDGSRVDCLLKWYVVPHQMASSSLSSLIIHVTKGNTAN</sequence>
<dbReference type="Pfam" id="PF24883">
    <property type="entry name" value="NPHP3_N"/>
    <property type="match status" value="1"/>
</dbReference>
<protein>
    <recommendedName>
        <fullName evidence="6">NACHT domain-containing protein</fullName>
    </recommendedName>
</protein>
<evidence type="ECO:0000259" key="3">
    <source>
        <dbReference type="Pfam" id="PF24883"/>
    </source>
</evidence>
<evidence type="ECO:0000313" key="4">
    <source>
        <dbReference type="EMBL" id="KAH6880476.1"/>
    </source>
</evidence>
<dbReference type="PANTHER" id="PTHR10039:SF14">
    <property type="entry name" value="NACHT DOMAIN-CONTAINING PROTEIN"/>
    <property type="match status" value="1"/>
</dbReference>
<gene>
    <name evidence="4" type="ORF">B0T10DRAFT_531912</name>
</gene>
<evidence type="ECO:0000313" key="5">
    <source>
        <dbReference type="Proteomes" id="UP000777438"/>
    </source>
</evidence>
<reference evidence="4 5" key="1">
    <citation type="journal article" date="2021" name="Nat. Commun.">
        <title>Genetic determinants of endophytism in the Arabidopsis root mycobiome.</title>
        <authorList>
            <person name="Mesny F."/>
            <person name="Miyauchi S."/>
            <person name="Thiergart T."/>
            <person name="Pickel B."/>
            <person name="Atanasova L."/>
            <person name="Karlsson M."/>
            <person name="Huettel B."/>
            <person name="Barry K.W."/>
            <person name="Haridas S."/>
            <person name="Chen C."/>
            <person name="Bauer D."/>
            <person name="Andreopoulos W."/>
            <person name="Pangilinan J."/>
            <person name="LaButti K."/>
            <person name="Riley R."/>
            <person name="Lipzen A."/>
            <person name="Clum A."/>
            <person name="Drula E."/>
            <person name="Henrissat B."/>
            <person name="Kohler A."/>
            <person name="Grigoriev I.V."/>
            <person name="Martin F.M."/>
            <person name="Hacquard S."/>
        </authorList>
    </citation>
    <scope>NUCLEOTIDE SEQUENCE [LARGE SCALE GENOMIC DNA]</scope>
    <source>
        <strain evidence="4 5">MPI-CAGE-CH-0241</strain>
    </source>
</reference>
<proteinExistence type="predicted"/>
<dbReference type="InterPro" id="IPR027417">
    <property type="entry name" value="P-loop_NTPase"/>
</dbReference>
<feature type="domain" description="DUF7708" evidence="2">
    <location>
        <begin position="70"/>
        <end position="198"/>
    </location>
</feature>
<feature type="domain" description="Nephrocystin 3-like N-terminal" evidence="3">
    <location>
        <begin position="246"/>
        <end position="417"/>
    </location>
</feature>
<comment type="caution">
    <text evidence="4">The sequence shown here is derived from an EMBL/GenBank/DDBJ whole genome shotgun (WGS) entry which is preliminary data.</text>
</comment>
<dbReference type="EMBL" id="JAGPYM010000026">
    <property type="protein sequence ID" value="KAH6880476.1"/>
    <property type="molecule type" value="Genomic_DNA"/>
</dbReference>
<organism evidence="4 5">
    <name type="scientific">Thelonectria olida</name>
    <dbReference type="NCBI Taxonomy" id="1576542"/>
    <lineage>
        <taxon>Eukaryota</taxon>
        <taxon>Fungi</taxon>
        <taxon>Dikarya</taxon>
        <taxon>Ascomycota</taxon>
        <taxon>Pezizomycotina</taxon>
        <taxon>Sordariomycetes</taxon>
        <taxon>Hypocreomycetidae</taxon>
        <taxon>Hypocreales</taxon>
        <taxon>Nectriaceae</taxon>
        <taxon>Thelonectria</taxon>
    </lineage>
</organism>
<dbReference type="OrthoDB" id="7464126at2759"/>
<dbReference type="SUPFAM" id="SSF52540">
    <property type="entry name" value="P-loop containing nucleoside triphosphate hydrolases"/>
    <property type="match status" value="1"/>
</dbReference>
<dbReference type="AlphaFoldDB" id="A0A9P9AHM7"/>
<keyword evidence="5" id="KW-1185">Reference proteome</keyword>
<dbReference type="PANTHER" id="PTHR10039">
    <property type="entry name" value="AMELOGENIN"/>
    <property type="match status" value="1"/>
</dbReference>
<evidence type="ECO:0000256" key="1">
    <source>
        <dbReference type="ARBA" id="ARBA00022737"/>
    </source>
</evidence>
<dbReference type="Pfam" id="PF24809">
    <property type="entry name" value="DUF7708"/>
    <property type="match status" value="1"/>
</dbReference>
<accession>A0A9P9AHM7</accession>
<dbReference type="Proteomes" id="UP000777438">
    <property type="component" value="Unassembled WGS sequence"/>
</dbReference>